<feature type="binding site" evidence="9">
    <location>
        <begin position="40"/>
        <end position="44"/>
    </location>
    <ligand>
        <name>substrate</name>
    </ligand>
</feature>
<dbReference type="Gene3D" id="3.40.1190.20">
    <property type="match status" value="1"/>
</dbReference>
<feature type="binding site" evidence="9">
    <location>
        <position position="177"/>
    </location>
    <ligand>
        <name>ATP</name>
        <dbReference type="ChEBI" id="CHEBI:30616"/>
    </ligand>
</feature>
<feature type="binding site" evidence="9">
    <location>
        <position position="265"/>
    </location>
    <ligand>
        <name>K(+)</name>
        <dbReference type="ChEBI" id="CHEBI:29103"/>
    </ligand>
</feature>
<name>A0ABU7LSC4_9PROT</name>
<dbReference type="GO" id="GO:0004747">
    <property type="term" value="F:ribokinase activity"/>
    <property type="evidence" value="ECO:0007669"/>
    <property type="project" value="UniProtKB-EC"/>
</dbReference>
<comment type="function">
    <text evidence="9">Catalyzes the phosphorylation of ribose at O-5 in a reaction requiring ATP and magnesium. The resulting D-ribose-5-phosphate can then be used either for sythesis of nucleotides, histidine, and tryptophan, or as a component of the pentose phosphate pathway.</text>
</comment>
<feature type="domain" description="Carbohydrate kinase PfkB" evidence="10">
    <location>
        <begin position="3"/>
        <end position="273"/>
    </location>
</feature>
<dbReference type="HAMAP" id="MF_01987">
    <property type="entry name" value="Ribokinase"/>
    <property type="match status" value="1"/>
</dbReference>
<dbReference type="RefSeq" id="WP_330199456.1">
    <property type="nucleotide sequence ID" value="NZ_JAZDRP010000006.1"/>
</dbReference>
<evidence type="ECO:0000256" key="9">
    <source>
        <dbReference type="HAMAP-Rule" id="MF_01987"/>
    </source>
</evidence>
<dbReference type="InterPro" id="IPR002139">
    <property type="entry name" value="Ribo/fructo_kinase"/>
</dbReference>
<keyword evidence="1 9" id="KW-0808">Transferase</keyword>
<dbReference type="Proteomes" id="UP001354971">
    <property type="component" value="Unassembled WGS sequence"/>
</dbReference>
<keyword evidence="9" id="KW-0963">Cytoplasm</keyword>
<dbReference type="InterPro" id="IPR011877">
    <property type="entry name" value="Ribokinase"/>
</dbReference>
<feature type="binding site" evidence="9">
    <location>
        <position position="232"/>
    </location>
    <ligand>
        <name>substrate</name>
    </ligand>
</feature>
<evidence type="ECO:0000256" key="1">
    <source>
        <dbReference type="ARBA" id="ARBA00022679"/>
    </source>
</evidence>
<comment type="similarity">
    <text evidence="9">Belongs to the carbohydrate kinase PfkB family. Ribokinase subfamily.</text>
</comment>
<feature type="binding site" evidence="9">
    <location>
        <position position="228"/>
    </location>
    <ligand>
        <name>K(+)</name>
        <dbReference type="ChEBI" id="CHEBI:29103"/>
    </ligand>
</feature>
<proteinExistence type="inferred from homology"/>
<reference evidence="11 12" key="1">
    <citation type="submission" date="2024-01" db="EMBL/GenBank/DDBJ databases">
        <title>Hyphobacterium bacterium isolated from marine sediment.</title>
        <authorList>
            <person name="Zhao S."/>
        </authorList>
    </citation>
    <scope>NUCLEOTIDE SEQUENCE [LARGE SCALE GENOMIC DNA]</scope>
    <source>
        <strain evidence="12">HN65</strain>
    </source>
</reference>
<evidence type="ECO:0000259" key="10">
    <source>
        <dbReference type="Pfam" id="PF00294"/>
    </source>
</evidence>
<keyword evidence="6 9" id="KW-0460">Magnesium</keyword>
<comment type="pathway">
    <text evidence="9">Carbohydrate metabolism; D-ribose degradation; D-ribose 5-phosphate from beta-D-ribopyranose: step 2/2.</text>
</comment>
<organism evidence="11 12">
    <name type="scientific">Hyphobacterium lacteum</name>
    <dbReference type="NCBI Taxonomy" id="3116575"/>
    <lineage>
        <taxon>Bacteria</taxon>
        <taxon>Pseudomonadati</taxon>
        <taxon>Pseudomonadota</taxon>
        <taxon>Alphaproteobacteria</taxon>
        <taxon>Maricaulales</taxon>
        <taxon>Maricaulaceae</taxon>
        <taxon>Hyphobacterium</taxon>
    </lineage>
</organism>
<comment type="subunit">
    <text evidence="9">Homodimer.</text>
</comment>
<feature type="binding site" evidence="9">
    <location>
        <position position="226"/>
    </location>
    <ligand>
        <name>K(+)</name>
        <dbReference type="ChEBI" id="CHEBI:29103"/>
    </ligand>
</feature>
<feature type="binding site" evidence="9">
    <location>
        <begin position="199"/>
        <end position="204"/>
    </location>
    <ligand>
        <name>ATP</name>
        <dbReference type="ChEBI" id="CHEBI:30616"/>
    </ligand>
</feature>
<comment type="caution">
    <text evidence="9">Lacks conserved residue(s) required for the propagation of feature annotation.</text>
</comment>
<sequence length="288" mass="29086">MSAKICVAGSVNLDLVVRCGHLPVAGETVLGNGFAKYPGGKGANQALAARRLGADVSLIACVGKDEEADQALALLKADGVDLSMCRATEDAPTGVALIAVEPGGDNQIVVASGANACLSVDDLPDRIEGALIGQLETPLPVLDAALERCPGLSCVNLAPAIDVPDSLLGRIDVIAVNETEGAIYGLDRLHRSGGMTALTLGARGAVLLSDGQEIARAVPPHVEAVDATGAGDTFVAALTVALVEGAEPGKALDFACRAGALSTLTRGAQTSFPRRTDVDRMPSGAPHG</sequence>
<keyword evidence="5 9" id="KW-0067">ATP-binding</keyword>
<feature type="binding site" evidence="9">
    <location>
        <begin position="12"/>
        <end position="14"/>
    </location>
    <ligand>
        <name>substrate</name>
    </ligand>
</feature>
<evidence type="ECO:0000256" key="3">
    <source>
        <dbReference type="ARBA" id="ARBA00022741"/>
    </source>
</evidence>
<dbReference type="SUPFAM" id="SSF53613">
    <property type="entry name" value="Ribokinase-like"/>
    <property type="match status" value="1"/>
</dbReference>
<evidence type="ECO:0000256" key="8">
    <source>
        <dbReference type="ARBA" id="ARBA00023277"/>
    </source>
</evidence>
<feature type="active site" description="Proton acceptor" evidence="9">
    <location>
        <position position="232"/>
    </location>
</feature>
<dbReference type="EMBL" id="JAZDRP010000006">
    <property type="protein sequence ID" value="MEE2526792.1"/>
    <property type="molecule type" value="Genomic_DNA"/>
</dbReference>
<comment type="subcellular location">
    <subcellularLocation>
        <location evidence="9">Cytoplasm</location>
    </subcellularLocation>
</comment>
<dbReference type="Pfam" id="PF00294">
    <property type="entry name" value="PfkB"/>
    <property type="match status" value="1"/>
</dbReference>
<comment type="caution">
    <text evidence="11">The sequence shown here is derived from an EMBL/GenBank/DDBJ whole genome shotgun (WGS) entry which is preliminary data.</text>
</comment>
<gene>
    <name evidence="9" type="primary">rbsK</name>
    <name evidence="11" type="ORF">V0U79_10455</name>
</gene>
<dbReference type="PANTHER" id="PTHR10584">
    <property type="entry name" value="SUGAR KINASE"/>
    <property type="match status" value="1"/>
</dbReference>
<feature type="binding site" evidence="9">
    <location>
        <begin position="231"/>
        <end position="232"/>
    </location>
    <ligand>
        <name>ATP</name>
        <dbReference type="ChEBI" id="CHEBI:30616"/>
    </ligand>
</feature>
<comment type="catalytic activity">
    <reaction evidence="9">
        <text>D-ribose + ATP = D-ribose 5-phosphate + ADP + H(+)</text>
        <dbReference type="Rhea" id="RHEA:13697"/>
        <dbReference type="ChEBI" id="CHEBI:15378"/>
        <dbReference type="ChEBI" id="CHEBI:30616"/>
        <dbReference type="ChEBI" id="CHEBI:47013"/>
        <dbReference type="ChEBI" id="CHEBI:78346"/>
        <dbReference type="ChEBI" id="CHEBI:456216"/>
        <dbReference type="EC" id="2.7.1.15"/>
    </reaction>
</comment>
<dbReference type="EC" id="2.7.1.15" evidence="9"/>
<keyword evidence="2 9" id="KW-0479">Metal-binding</keyword>
<evidence type="ECO:0000313" key="11">
    <source>
        <dbReference type="EMBL" id="MEE2526792.1"/>
    </source>
</evidence>
<feature type="binding site" evidence="9">
    <location>
        <position position="267"/>
    </location>
    <ligand>
        <name>K(+)</name>
        <dbReference type="ChEBI" id="CHEBI:29103"/>
    </ligand>
</feature>
<dbReference type="PANTHER" id="PTHR10584:SF166">
    <property type="entry name" value="RIBOKINASE"/>
    <property type="match status" value="1"/>
</dbReference>
<protein>
    <recommendedName>
        <fullName evidence="9">Ribokinase</fullName>
        <shortName evidence="9">RK</shortName>
        <ecNumber evidence="9">2.7.1.15</ecNumber>
    </recommendedName>
</protein>
<comment type="cofactor">
    <cofactor evidence="9">
        <name>Mg(2+)</name>
        <dbReference type="ChEBI" id="CHEBI:18420"/>
    </cofactor>
    <text evidence="9">Requires a divalent cation, most likely magnesium in vivo, as an electrophilic catalyst to aid phosphoryl group transfer. It is the chelate of the metal and the nucleotide that is the actual substrate.</text>
</comment>
<evidence type="ECO:0000256" key="2">
    <source>
        <dbReference type="ARBA" id="ARBA00022723"/>
    </source>
</evidence>
<evidence type="ECO:0000256" key="5">
    <source>
        <dbReference type="ARBA" id="ARBA00022840"/>
    </source>
</evidence>
<evidence type="ECO:0000256" key="7">
    <source>
        <dbReference type="ARBA" id="ARBA00022958"/>
    </source>
</evidence>
<keyword evidence="4 9" id="KW-0418">Kinase</keyword>
<comment type="activity regulation">
    <text evidence="9">Activated by a monovalent cation that binds near, but not in, the active site. The most likely occupant of the site in vivo is potassium. Ion binding induces a conformational change that may alter substrate affinity.</text>
</comment>
<feature type="binding site" evidence="9">
    <location>
        <position position="136"/>
    </location>
    <ligand>
        <name>substrate</name>
    </ligand>
</feature>
<keyword evidence="8 9" id="KW-0119">Carbohydrate metabolism</keyword>
<evidence type="ECO:0000256" key="4">
    <source>
        <dbReference type="ARBA" id="ARBA00022777"/>
    </source>
</evidence>
<accession>A0ABU7LSC4</accession>
<dbReference type="CDD" id="cd01174">
    <property type="entry name" value="ribokinase"/>
    <property type="match status" value="1"/>
</dbReference>
<keyword evidence="3 9" id="KW-0547">Nucleotide-binding</keyword>
<dbReference type="PRINTS" id="PR00990">
    <property type="entry name" value="RIBOKINASE"/>
</dbReference>
<keyword evidence="12" id="KW-1185">Reference proteome</keyword>
<dbReference type="InterPro" id="IPR029056">
    <property type="entry name" value="Ribokinase-like"/>
</dbReference>
<keyword evidence="7 9" id="KW-0630">Potassium</keyword>
<feature type="binding site" evidence="9">
    <location>
        <position position="271"/>
    </location>
    <ligand>
        <name>K(+)</name>
        <dbReference type="ChEBI" id="CHEBI:29103"/>
    </ligand>
</feature>
<feature type="binding site" evidence="9">
    <location>
        <position position="262"/>
    </location>
    <ligand>
        <name>K(+)</name>
        <dbReference type="ChEBI" id="CHEBI:29103"/>
    </ligand>
</feature>
<evidence type="ECO:0000256" key="6">
    <source>
        <dbReference type="ARBA" id="ARBA00022842"/>
    </source>
</evidence>
<dbReference type="InterPro" id="IPR011611">
    <property type="entry name" value="PfkB_dom"/>
</dbReference>
<evidence type="ECO:0000313" key="12">
    <source>
        <dbReference type="Proteomes" id="UP001354971"/>
    </source>
</evidence>